<accession>A0A7I9V9F8</accession>
<proteinExistence type="predicted"/>
<sequence>MTPSSTTDVPRTKDGYRTAPAPTNSWAERIYSQHEKHLAHARKCKDSAKPRVNYDANTPESALRTHIDQLAQFVQLANEAGRYSDRHDMDQLERLGYRIK</sequence>
<name>A0A7I9V9F8_9ACTN</name>
<evidence type="ECO:0000313" key="2">
    <source>
        <dbReference type="EMBL" id="GEE01949.1"/>
    </source>
</evidence>
<evidence type="ECO:0000256" key="1">
    <source>
        <dbReference type="SAM" id="MobiDB-lite"/>
    </source>
</evidence>
<feature type="region of interest" description="Disordered" evidence="1">
    <location>
        <begin position="1"/>
        <end position="23"/>
    </location>
</feature>
<protein>
    <submittedName>
        <fullName evidence="2">Uncharacterized protein</fullName>
    </submittedName>
</protein>
<gene>
    <name evidence="2" type="ORF">nbrc107696_23950</name>
</gene>
<dbReference type="EMBL" id="BJOV01000005">
    <property type="protein sequence ID" value="GEE01949.1"/>
    <property type="molecule type" value="Genomic_DNA"/>
</dbReference>
<reference evidence="3" key="1">
    <citation type="submission" date="2019-06" db="EMBL/GenBank/DDBJ databases">
        <title>Gordonia isolated from sludge of a wastewater treatment plant.</title>
        <authorList>
            <person name="Tamura T."/>
            <person name="Aoyama K."/>
            <person name="Kang Y."/>
            <person name="Saito S."/>
            <person name="Akiyama N."/>
            <person name="Yazawa K."/>
            <person name="Gonoi T."/>
            <person name="Mikami Y."/>
        </authorList>
    </citation>
    <scope>NUCLEOTIDE SEQUENCE [LARGE SCALE GENOMIC DNA]</scope>
    <source>
        <strain evidence="3">NBRC 107696</strain>
    </source>
</reference>
<dbReference type="AlphaFoldDB" id="A0A7I9V9F8"/>
<comment type="caution">
    <text evidence="2">The sequence shown here is derived from an EMBL/GenBank/DDBJ whole genome shotgun (WGS) entry which is preliminary data.</text>
</comment>
<keyword evidence="3" id="KW-1185">Reference proteome</keyword>
<organism evidence="2 3">
    <name type="scientific">Gordonia spumicola</name>
    <dbReference type="NCBI Taxonomy" id="589161"/>
    <lineage>
        <taxon>Bacteria</taxon>
        <taxon>Bacillati</taxon>
        <taxon>Actinomycetota</taxon>
        <taxon>Actinomycetes</taxon>
        <taxon>Mycobacteriales</taxon>
        <taxon>Gordoniaceae</taxon>
        <taxon>Gordonia</taxon>
    </lineage>
</organism>
<evidence type="ECO:0000313" key="3">
    <source>
        <dbReference type="Proteomes" id="UP000444960"/>
    </source>
</evidence>
<dbReference type="Proteomes" id="UP000444960">
    <property type="component" value="Unassembled WGS sequence"/>
</dbReference>